<dbReference type="AlphaFoldDB" id="A0A6J6KKM4"/>
<evidence type="ECO:0000259" key="2">
    <source>
        <dbReference type="SMART" id="SM00854"/>
    </source>
</evidence>
<proteinExistence type="inferred from homology"/>
<dbReference type="SMART" id="SM00854">
    <property type="entry name" value="PGA_cap"/>
    <property type="match status" value="1"/>
</dbReference>
<feature type="domain" description="Capsule synthesis protein CapA" evidence="2">
    <location>
        <begin position="41"/>
        <end position="289"/>
    </location>
</feature>
<dbReference type="PROSITE" id="PS51257">
    <property type="entry name" value="PROKAR_LIPOPROTEIN"/>
    <property type="match status" value="1"/>
</dbReference>
<dbReference type="Pfam" id="PF09587">
    <property type="entry name" value="PGA_cap"/>
    <property type="match status" value="1"/>
</dbReference>
<dbReference type="InterPro" id="IPR052169">
    <property type="entry name" value="CW_Biosynth-Accessory"/>
</dbReference>
<dbReference type="SUPFAM" id="SSF56300">
    <property type="entry name" value="Metallo-dependent phosphatases"/>
    <property type="match status" value="1"/>
</dbReference>
<dbReference type="CDD" id="cd07381">
    <property type="entry name" value="MPP_CapA"/>
    <property type="match status" value="1"/>
</dbReference>
<protein>
    <submittedName>
        <fullName evidence="3">Unannotated protein</fullName>
    </submittedName>
</protein>
<accession>A0A6J6KKM4</accession>
<gene>
    <name evidence="3" type="ORF">UFOPK2195_00427</name>
</gene>
<sequence length="374" mass="41023">MSRSRLFVVAVLALALTACSEQPPVAKPTNKTAPDPNTYISFAFTGDVLTHTPLIEQAQRTAIAKGSTAEYDFTPMFEDVKQFVQSADLAMCHLETPIAPDGEELSAFPFFGVPKEVVTAIANAGFDRCSTASNHTYDRGLDGIDATVNALLENGVDQSGMARTPDEIEPRIVEVKGVRLCFLSYTFSYNGLKLPEGQEWRSAVIDPDRILRDAERARQLGSEATIVSMHWGNEKESQANSMQTGIAETLTSSGLIDLIVGHHAHVVQPIEQVNGVWVMYGLGNVLSNLPTDERWPANSQDAAIATIKLTKRPSGKISFDRPQVMPTWVDKRNGWVIRDVLAMLSDPKTDYGTARELELSLGRTTRVLGDFITR</sequence>
<dbReference type="Gene3D" id="3.60.21.10">
    <property type="match status" value="1"/>
</dbReference>
<dbReference type="InterPro" id="IPR029052">
    <property type="entry name" value="Metallo-depent_PP-like"/>
</dbReference>
<evidence type="ECO:0000256" key="1">
    <source>
        <dbReference type="ARBA" id="ARBA00005662"/>
    </source>
</evidence>
<dbReference type="EMBL" id="CAEZWH010000060">
    <property type="protein sequence ID" value="CAB4650211.1"/>
    <property type="molecule type" value="Genomic_DNA"/>
</dbReference>
<dbReference type="PANTHER" id="PTHR33393:SF13">
    <property type="entry name" value="PGA BIOSYNTHESIS PROTEIN CAPA"/>
    <property type="match status" value="1"/>
</dbReference>
<organism evidence="3">
    <name type="scientific">freshwater metagenome</name>
    <dbReference type="NCBI Taxonomy" id="449393"/>
    <lineage>
        <taxon>unclassified sequences</taxon>
        <taxon>metagenomes</taxon>
        <taxon>ecological metagenomes</taxon>
    </lineage>
</organism>
<dbReference type="PANTHER" id="PTHR33393">
    <property type="entry name" value="POLYGLUTAMINE SYNTHESIS ACCESSORY PROTEIN RV0574C-RELATED"/>
    <property type="match status" value="1"/>
</dbReference>
<evidence type="ECO:0000313" key="3">
    <source>
        <dbReference type="EMBL" id="CAB4650211.1"/>
    </source>
</evidence>
<name>A0A6J6KKM4_9ZZZZ</name>
<dbReference type="InterPro" id="IPR019079">
    <property type="entry name" value="Capsule_synth_CapA"/>
</dbReference>
<comment type="similarity">
    <text evidence="1">Belongs to the CapA family.</text>
</comment>
<reference evidence="3" key="1">
    <citation type="submission" date="2020-05" db="EMBL/GenBank/DDBJ databases">
        <authorList>
            <person name="Chiriac C."/>
            <person name="Salcher M."/>
            <person name="Ghai R."/>
            <person name="Kavagutti S V."/>
        </authorList>
    </citation>
    <scope>NUCLEOTIDE SEQUENCE</scope>
</reference>